<evidence type="ECO:0000256" key="1">
    <source>
        <dbReference type="ARBA" id="ARBA00008324"/>
    </source>
</evidence>
<dbReference type="RefSeq" id="XP_024707276.1">
    <property type="nucleotide sequence ID" value="XM_024855443.1"/>
</dbReference>
<dbReference type="PANTHER" id="PTHR21660">
    <property type="entry name" value="THIOESTERASE SUPERFAMILY MEMBER-RELATED"/>
    <property type="match status" value="1"/>
</dbReference>
<keyword evidence="5" id="KW-1185">Reference proteome</keyword>
<dbReference type="PANTHER" id="PTHR21660:SF1">
    <property type="entry name" value="ACYL-COENZYME A THIOESTERASE 13"/>
    <property type="match status" value="1"/>
</dbReference>
<dbReference type="EMBL" id="MSFO01000002">
    <property type="protein sequence ID" value="PLB51974.1"/>
    <property type="molecule type" value="Genomic_DNA"/>
</dbReference>
<dbReference type="InterPro" id="IPR039298">
    <property type="entry name" value="ACOT13"/>
</dbReference>
<evidence type="ECO:0000313" key="5">
    <source>
        <dbReference type="Proteomes" id="UP000234275"/>
    </source>
</evidence>
<dbReference type="GO" id="GO:0047617">
    <property type="term" value="F:fatty acyl-CoA hydrolase activity"/>
    <property type="evidence" value="ECO:0007669"/>
    <property type="project" value="InterPro"/>
</dbReference>
<dbReference type="OrthoDB" id="2831072at2759"/>
<dbReference type="SUPFAM" id="SSF54637">
    <property type="entry name" value="Thioesterase/thiol ester dehydrase-isomerase"/>
    <property type="match status" value="1"/>
</dbReference>
<dbReference type="Gene3D" id="3.10.129.10">
    <property type="entry name" value="Hotdog Thioesterase"/>
    <property type="match status" value="1"/>
</dbReference>
<dbReference type="Proteomes" id="UP000234275">
    <property type="component" value="Unassembled WGS sequence"/>
</dbReference>
<dbReference type="InterPro" id="IPR003736">
    <property type="entry name" value="PAAI_dom"/>
</dbReference>
<organism evidence="4 5">
    <name type="scientific">Aspergillus steynii IBT 23096</name>
    <dbReference type="NCBI Taxonomy" id="1392250"/>
    <lineage>
        <taxon>Eukaryota</taxon>
        <taxon>Fungi</taxon>
        <taxon>Dikarya</taxon>
        <taxon>Ascomycota</taxon>
        <taxon>Pezizomycotina</taxon>
        <taxon>Eurotiomycetes</taxon>
        <taxon>Eurotiomycetidae</taxon>
        <taxon>Eurotiales</taxon>
        <taxon>Aspergillaceae</taxon>
        <taxon>Aspergillus</taxon>
        <taxon>Aspergillus subgen. Circumdati</taxon>
    </lineage>
</organism>
<feature type="domain" description="Thioesterase" evidence="3">
    <location>
        <begin position="66"/>
        <end position="146"/>
    </location>
</feature>
<dbReference type="AlphaFoldDB" id="A0A2I2GGG4"/>
<keyword evidence="2" id="KW-0378">Hydrolase</keyword>
<evidence type="ECO:0000256" key="2">
    <source>
        <dbReference type="ARBA" id="ARBA00022801"/>
    </source>
</evidence>
<proteinExistence type="inferred from homology"/>
<dbReference type="GeneID" id="36563150"/>
<dbReference type="VEuPathDB" id="FungiDB:P170DRAFT_94786"/>
<accession>A0A2I2GGG4</accession>
<dbReference type="Pfam" id="PF03061">
    <property type="entry name" value="4HBT"/>
    <property type="match status" value="1"/>
</dbReference>
<dbReference type="NCBIfam" id="TIGR00369">
    <property type="entry name" value="unchar_dom_1"/>
    <property type="match status" value="1"/>
</dbReference>
<comment type="caution">
    <text evidence="4">The sequence shown here is derived from an EMBL/GenBank/DDBJ whole genome shotgun (WGS) entry which is preliminary data.</text>
</comment>
<comment type="similarity">
    <text evidence="1">Belongs to the thioesterase PaaI family.</text>
</comment>
<evidence type="ECO:0000259" key="3">
    <source>
        <dbReference type="Pfam" id="PF03061"/>
    </source>
</evidence>
<dbReference type="InterPro" id="IPR006683">
    <property type="entry name" value="Thioestr_dom"/>
</dbReference>
<dbReference type="CDD" id="cd03443">
    <property type="entry name" value="PaaI_thioesterase"/>
    <property type="match status" value="1"/>
</dbReference>
<protein>
    <submittedName>
        <fullName evidence="4">Thioesterase family protein</fullName>
    </submittedName>
</protein>
<sequence length="164" mass="17628">MTDLLPATSDFQSRAESAFQVLTTAATKIWSLPLQQCNLRIESTSPSPTPSITFRLTITAEMLNGGGALHGGCASTLIDDLTTVFLAAVSRPGLYSQYGVTRNIRVAFFEPLVKGGDVRVVCGIEHVGRRLVLLGARVYDARGRICVMGENEKVNTDSKVKAAL</sequence>
<gene>
    <name evidence="4" type="ORF">P170DRAFT_94786</name>
</gene>
<name>A0A2I2GGG4_9EURO</name>
<dbReference type="InterPro" id="IPR029069">
    <property type="entry name" value="HotDog_dom_sf"/>
</dbReference>
<evidence type="ECO:0000313" key="4">
    <source>
        <dbReference type="EMBL" id="PLB51974.1"/>
    </source>
</evidence>
<reference evidence="4 5" key="1">
    <citation type="submission" date="2016-12" db="EMBL/GenBank/DDBJ databases">
        <title>The genomes of Aspergillus section Nigri reveals drivers in fungal speciation.</title>
        <authorList>
            <consortium name="DOE Joint Genome Institute"/>
            <person name="Vesth T.C."/>
            <person name="Nybo J."/>
            <person name="Theobald S."/>
            <person name="Brandl J."/>
            <person name="Frisvad J.C."/>
            <person name="Nielsen K.F."/>
            <person name="Lyhne E.K."/>
            <person name="Kogle M.E."/>
            <person name="Kuo A."/>
            <person name="Riley R."/>
            <person name="Clum A."/>
            <person name="Nolan M."/>
            <person name="Lipzen A."/>
            <person name="Salamov A."/>
            <person name="Henrissat B."/>
            <person name="Wiebenga A."/>
            <person name="De Vries R.P."/>
            <person name="Grigoriev I.V."/>
            <person name="Mortensen U.H."/>
            <person name="Andersen M.R."/>
            <person name="Baker S.E."/>
        </authorList>
    </citation>
    <scope>NUCLEOTIDE SEQUENCE [LARGE SCALE GENOMIC DNA]</scope>
    <source>
        <strain evidence="4 5">IBT 23096</strain>
    </source>
</reference>